<dbReference type="NCBIfam" id="TIGR01730">
    <property type="entry name" value="RND_mfp"/>
    <property type="match status" value="1"/>
</dbReference>
<dbReference type="OrthoDB" id="9800613at2"/>
<dbReference type="Pfam" id="PF25917">
    <property type="entry name" value="BSH_RND"/>
    <property type="match status" value="1"/>
</dbReference>
<evidence type="ECO:0000259" key="6">
    <source>
        <dbReference type="Pfam" id="PF25967"/>
    </source>
</evidence>
<dbReference type="InterPro" id="IPR006143">
    <property type="entry name" value="RND_pump_MFP"/>
</dbReference>
<dbReference type="InterPro" id="IPR058625">
    <property type="entry name" value="MdtA-like_BSH"/>
</dbReference>
<proteinExistence type="inferred from homology"/>
<dbReference type="Pfam" id="PF25944">
    <property type="entry name" value="Beta-barrel_RND"/>
    <property type="match status" value="1"/>
</dbReference>
<feature type="domain" description="Multidrug resistance protein MdtA-like C-terminal permuted SH3" evidence="6">
    <location>
        <begin position="296"/>
        <end position="355"/>
    </location>
</feature>
<dbReference type="GO" id="GO:0030313">
    <property type="term" value="C:cell envelope"/>
    <property type="evidence" value="ECO:0007669"/>
    <property type="project" value="UniProtKB-SubCell"/>
</dbReference>
<feature type="domain" description="Multidrug resistance protein MdtA-like barrel-sandwich hybrid" evidence="4">
    <location>
        <begin position="62"/>
        <end position="204"/>
    </location>
</feature>
<evidence type="ECO:0000256" key="1">
    <source>
        <dbReference type="ARBA" id="ARBA00004519"/>
    </source>
</evidence>
<feature type="domain" description="Multidrug resistance protein MdtA-like beta-barrel" evidence="5">
    <location>
        <begin position="208"/>
        <end position="288"/>
    </location>
</feature>
<evidence type="ECO:0000259" key="3">
    <source>
        <dbReference type="Pfam" id="PF25876"/>
    </source>
</evidence>
<dbReference type="InterPro" id="IPR058627">
    <property type="entry name" value="MdtA-like_C"/>
</dbReference>
<accession>A0A1S8YTK4</accession>
<dbReference type="Proteomes" id="UP000190667">
    <property type="component" value="Unassembled WGS sequence"/>
</dbReference>
<dbReference type="Pfam" id="PF25967">
    <property type="entry name" value="RND-MFP_C"/>
    <property type="match status" value="1"/>
</dbReference>
<dbReference type="Gene3D" id="2.40.30.170">
    <property type="match status" value="1"/>
</dbReference>
<protein>
    <submittedName>
        <fullName evidence="7">Uncharacterized protein</fullName>
    </submittedName>
</protein>
<feature type="domain" description="Multidrug resistance protein MdtA-like alpha-helical hairpin" evidence="3">
    <location>
        <begin position="104"/>
        <end position="171"/>
    </location>
</feature>
<dbReference type="GO" id="GO:0005886">
    <property type="term" value="C:plasma membrane"/>
    <property type="evidence" value="ECO:0007669"/>
    <property type="project" value="TreeGrafter"/>
</dbReference>
<comment type="subcellular location">
    <subcellularLocation>
        <location evidence="1">Cell inner membrane</location>
        <topology evidence="1">Lipid-anchor</topology>
    </subcellularLocation>
</comment>
<keyword evidence="8" id="KW-1185">Reference proteome</keyword>
<dbReference type="InterPro" id="IPR058624">
    <property type="entry name" value="MdtA-like_HH"/>
</dbReference>
<evidence type="ECO:0000259" key="4">
    <source>
        <dbReference type="Pfam" id="PF25917"/>
    </source>
</evidence>
<evidence type="ECO:0000256" key="2">
    <source>
        <dbReference type="ARBA" id="ARBA00009477"/>
    </source>
</evidence>
<dbReference type="PANTHER" id="PTHR30158">
    <property type="entry name" value="ACRA/E-RELATED COMPONENT OF DRUG EFFLUX TRANSPORTER"/>
    <property type="match status" value="1"/>
</dbReference>
<gene>
    <name evidence="7" type="ORF">BTJ39_03140</name>
</gene>
<comment type="similarity">
    <text evidence="2">Belongs to the membrane fusion protein (MFP) (TC 8.A.1) family.</text>
</comment>
<dbReference type="InterPro" id="IPR058626">
    <property type="entry name" value="MdtA-like_b-barrel"/>
</dbReference>
<name>A0A1S8YTK4_9GAMM</name>
<evidence type="ECO:0000313" key="8">
    <source>
        <dbReference type="Proteomes" id="UP000190667"/>
    </source>
</evidence>
<organism evidence="7 8">
    <name type="scientific">Izhakiella australiensis</name>
    <dbReference type="NCBI Taxonomy" id="1926881"/>
    <lineage>
        <taxon>Bacteria</taxon>
        <taxon>Pseudomonadati</taxon>
        <taxon>Pseudomonadota</taxon>
        <taxon>Gammaproteobacteria</taxon>
        <taxon>Enterobacterales</taxon>
        <taxon>Erwiniaceae</taxon>
        <taxon>Izhakiella</taxon>
    </lineage>
</organism>
<dbReference type="GO" id="GO:0022857">
    <property type="term" value="F:transmembrane transporter activity"/>
    <property type="evidence" value="ECO:0007669"/>
    <property type="project" value="InterPro"/>
</dbReference>
<dbReference type="EMBL" id="MRUL01000001">
    <property type="protein sequence ID" value="OON42162.1"/>
    <property type="molecule type" value="Genomic_DNA"/>
</dbReference>
<comment type="caution">
    <text evidence="7">The sequence shown here is derived from an EMBL/GenBank/DDBJ whole genome shotgun (WGS) entry which is preliminary data.</text>
</comment>
<dbReference type="PANTHER" id="PTHR30158:SF3">
    <property type="entry name" value="MULTIDRUG EFFLUX PUMP SUBUNIT ACRA-RELATED"/>
    <property type="match status" value="1"/>
</dbReference>
<dbReference type="Pfam" id="PF25876">
    <property type="entry name" value="HH_MFP_RND"/>
    <property type="match status" value="1"/>
</dbReference>
<dbReference type="PROSITE" id="PS51257">
    <property type="entry name" value="PROKAR_LIPOPROTEIN"/>
    <property type="match status" value="1"/>
</dbReference>
<reference evidence="7 8" key="1">
    <citation type="submission" date="2016-12" db="EMBL/GenBank/DDBJ databases">
        <title>Izhakiella australiana sp. nov. of genus Izhakiella isolated from Australian desert.</title>
        <authorList>
            <person name="Ji M."/>
        </authorList>
    </citation>
    <scope>NUCLEOTIDE SEQUENCE [LARGE SCALE GENOMIC DNA]</scope>
    <source>
        <strain evidence="7 8">D4N98</strain>
    </source>
</reference>
<sequence length="370" mass="39623">MCNKLSAFGFSLMVLVLSGCDGHDADSSLVEFPAAVVSATNIEPSDIAIKSAWPARISPFKTAEIRPQVGGIINARFFVQGSEVRSGQPLFQIDRKAFEADVEMASAALQRAMASQMQLQLKANRLIKLKNSGAVSLQAIDDAKAEAAQAAASVAEAKATLKRKKLDLAYSTVRSPIEGRIDQAVVTEGALVAANSTQALAVVQQIDPVYIDAHIPASELKKIQGGSAHYSLSLSLVNDSGEGYDLLPTLLFSGVTVNNETGDVFLRAQVNNPDGVLMPGMYVNLKIEKILKEKGLLVPAQAIQRRGKETFIWSLNKDDVPEIKNVTIGEKVGRSFLVSDGVSAGERIVVEGQDKLRAGHAVKVNVWKTT</sequence>
<dbReference type="STRING" id="1926881.BTJ39_03140"/>
<evidence type="ECO:0000259" key="5">
    <source>
        <dbReference type="Pfam" id="PF25944"/>
    </source>
</evidence>
<dbReference type="Gene3D" id="1.10.287.470">
    <property type="entry name" value="Helix hairpin bin"/>
    <property type="match status" value="1"/>
</dbReference>
<dbReference type="SUPFAM" id="SSF111369">
    <property type="entry name" value="HlyD-like secretion proteins"/>
    <property type="match status" value="1"/>
</dbReference>
<dbReference type="GO" id="GO:0046677">
    <property type="term" value="P:response to antibiotic"/>
    <property type="evidence" value="ECO:0007669"/>
    <property type="project" value="TreeGrafter"/>
</dbReference>
<dbReference type="RefSeq" id="WP_078001195.1">
    <property type="nucleotide sequence ID" value="NZ_MRUL01000001.1"/>
</dbReference>
<dbReference type="AlphaFoldDB" id="A0A1S8YTK4"/>
<dbReference type="Gene3D" id="2.40.50.100">
    <property type="match status" value="1"/>
</dbReference>
<evidence type="ECO:0000313" key="7">
    <source>
        <dbReference type="EMBL" id="OON42162.1"/>
    </source>
</evidence>
<dbReference type="Gene3D" id="2.40.420.20">
    <property type="match status" value="1"/>
</dbReference>